<keyword evidence="3" id="KW-1185">Reference proteome</keyword>
<dbReference type="PANTHER" id="PTHR33507">
    <property type="entry name" value="INNER MEMBRANE PROTEIN YBBJ"/>
    <property type="match status" value="1"/>
</dbReference>
<dbReference type="eggNOG" id="COG1585">
    <property type="taxonomic scope" value="Bacteria"/>
</dbReference>
<keyword evidence="1" id="KW-1133">Transmembrane helix</keyword>
<evidence type="ECO:0000313" key="3">
    <source>
        <dbReference type="Proteomes" id="UP000009230"/>
    </source>
</evidence>
<name>F6CT18_MARPP</name>
<dbReference type="InterPro" id="IPR052165">
    <property type="entry name" value="Membrane_assoc_protease"/>
</dbReference>
<dbReference type="Gene3D" id="2.40.50.140">
    <property type="entry name" value="Nucleic acid-binding proteins"/>
    <property type="match status" value="1"/>
</dbReference>
<proteinExistence type="predicted"/>
<dbReference type="KEGG" id="mpc:Mar181_2038"/>
<gene>
    <name evidence="2" type="ordered locus">Mar181_2038</name>
</gene>
<dbReference type="EMBL" id="CP002771">
    <property type="protein sequence ID" value="AEF55076.1"/>
    <property type="molecule type" value="Genomic_DNA"/>
</dbReference>
<dbReference type="PANTHER" id="PTHR33507:SF3">
    <property type="entry name" value="INNER MEMBRANE PROTEIN YBBJ"/>
    <property type="match status" value="1"/>
</dbReference>
<sequence>MNFFTENLAQSLLVAGLILLVIEVVVLGFTTFFLFFAGLGAVLTSVLLYADIVPNTTLSALMSTGVLTLIAALVLWRPLKSMQANVSGKKAQGDLVGHQFILKDRVSPTESPTHQYSGVSWHLVSQDTIEVGTRVEVTEAQVGTFHIKAID</sequence>
<dbReference type="OrthoDB" id="7863671at2"/>
<organism evidence="2 3">
    <name type="scientific">Marinomonas posidonica (strain CECT 7376 / NCIMB 14433 / IVIA-Po-181)</name>
    <dbReference type="NCBI Taxonomy" id="491952"/>
    <lineage>
        <taxon>Bacteria</taxon>
        <taxon>Pseudomonadati</taxon>
        <taxon>Pseudomonadota</taxon>
        <taxon>Gammaproteobacteria</taxon>
        <taxon>Oceanospirillales</taxon>
        <taxon>Oceanospirillaceae</taxon>
        <taxon>Marinomonas</taxon>
    </lineage>
</organism>
<accession>F6CT18</accession>
<dbReference type="HOGENOM" id="CLU_144112_0_0_6"/>
<evidence type="ECO:0000256" key="1">
    <source>
        <dbReference type="SAM" id="Phobius"/>
    </source>
</evidence>
<keyword evidence="1" id="KW-0812">Transmembrane</keyword>
<dbReference type="AlphaFoldDB" id="F6CT18"/>
<feature type="transmembrane region" description="Helical" evidence="1">
    <location>
        <begin position="12"/>
        <end position="37"/>
    </location>
</feature>
<protein>
    <submittedName>
        <fullName evidence="2">Uncharacterized protein</fullName>
    </submittedName>
</protein>
<reference evidence="2 3" key="1">
    <citation type="journal article" date="2012" name="Stand. Genomic Sci.">
        <title>Complete genome sequence of Marinomonas posidonica type strain (IVIA-Po-181(T)).</title>
        <authorList>
            <person name="Lucas-Elio P."/>
            <person name="Goodwin L."/>
            <person name="Woyke T."/>
            <person name="Pitluck S."/>
            <person name="Nolan M."/>
            <person name="Kyrpides N.C."/>
            <person name="Detter J.C."/>
            <person name="Copeland A."/>
            <person name="Lu M."/>
            <person name="Bruce D."/>
            <person name="Detter C."/>
            <person name="Tapia R."/>
            <person name="Han S."/>
            <person name="Land M.L."/>
            <person name="Ivanova N."/>
            <person name="Mikhailova N."/>
            <person name="Johnston A.W."/>
            <person name="Sanchez-Amat A."/>
        </authorList>
    </citation>
    <scope>NUCLEOTIDE SEQUENCE [LARGE SCALE GENOMIC DNA]</scope>
    <source>
        <strain evidence="3">CECT 7376 / NCIMB 14433 / IVIA-Po-181</strain>
    </source>
</reference>
<dbReference type="Proteomes" id="UP000009230">
    <property type="component" value="Chromosome"/>
</dbReference>
<dbReference type="RefSeq" id="WP_013796551.1">
    <property type="nucleotide sequence ID" value="NC_015559.1"/>
</dbReference>
<dbReference type="GO" id="GO:0005886">
    <property type="term" value="C:plasma membrane"/>
    <property type="evidence" value="ECO:0007669"/>
    <property type="project" value="TreeGrafter"/>
</dbReference>
<keyword evidence="1" id="KW-0472">Membrane</keyword>
<feature type="transmembrane region" description="Helical" evidence="1">
    <location>
        <begin position="57"/>
        <end position="76"/>
    </location>
</feature>
<evidence type="ECO:0000313" key="2">
    <source>
        <dbReference type="EMBL" id="AEF55076.1"/>
    </source>
</evidence>
<dbReference type="STRING" id="491952.Mar181_2038"/>
<dbReference type="InterPro" id="IPR012340">
    <property type="entry name" value="NA-bd_OB-fold"/>
</dbReference>